<comment type="function">
    <text evidence="2 11">NAD-binding protein involved in the addition of a carboxymethylaminomethyl (cmnm) group at the wobble position (U34) of certain tRNAs, forming tRNA-cmnm(5)s(2)U34.</text>
</comment>
<evidence type="ECO:0000313" key="13">
    <source>
        <dbReference type="EMBL" id="KJV65512.1"/>
    </source>
</evidence>
<dbReference type="NCBIfam" id="TIGR00136">
    <property type="entry name" value="mnmG_gidA"/>
    <property type="match status" value="1"/>
</dbReference>
<dbReference type="InterPro" id="IPR040131">
    <property type="entry name" value="MnmG_N"/>
</dbReference>
<dbReference type="AlphaFoldDB" id="A0A0F3NCS3"/>
<dbReference type="PATRIC" id="fig|1359167.3.peg.440"/>
<organism evidence="13 14">
    <name type="scientific">Ehrlichia cf. muris str. EmCRT</name>
    <dbReference type="NCBI Taxonomy" id="1359167"/>
    <lineage>
        <taxon>Bacteria</taxon>
        <taxon>Pseudomonadati</taxon>
        <taxon>Pseudomonadota</taxon>
        <taxon>Alphaproteobacteria</taxon>
        <taxon>Rickettsiales</taxon>
        <taxon>Anaplasmataceae</taxon>
        <taxon>Ehrlichia</taxon>
    </lineage>
</organism>
<dbReference type="Pfam" id="PF13932">
    <property type="entry name" value="SAM_GIDA_C"/>
    <property type="match status" value="1"/>
</dbReference>
<dbReference type="Gene3D" id="3.50.50.60">
    <property type="entry name" value="FAD/NAD(P)-binding domain"/>
    <property type="match status" value="2"/>
</dbReference>
<dbReference type="EMBL" id="LANU01000002">
    <property type="protein sequence ID" value="KJV65512.1"/>
    <property type="molecule type" value="Genomic_DNA"/>
</dbReference>
<dbReference type="Proteomes" id="UP000033546">
    <property type="component" value="Unassembled WGS sequence"/>
</dbReference>
<dbReference type="InterPro" id="IPR004416">
    <property type="entry name" value="MnmG"/>
</dbReference>
<dbReference type="Pfam" id="PF01134">
    <property type="entry name" value="GIDA"/>
    <property type="match status" value="1"/>
</dbReference>
<feature type="binding site" evidence="11">
    <location>
        <begin position="10"/>
        <end position="15"/>
    </location>
    <ligand>
        <name>FAD</name>
        <dbReference type="ChEBI" id="CHEBI:57692"/>
    </ligand>
</feature>
<dbReference type="FunFam" id="1.10.150.570:FF:000001">
    <property type="entry name" value="tRNA uridine 5-carboxymethylaminomethyl modification enzyme MnmG"/>
    <property type="match status" value="1"/>
</dbReference>
<dbReference type="InterPro" id="IPR049312">
    <property type="entry name" value="GIDA_C_N"/>
</dbReference>
<gene>
    <name evidence="11 13" type="primary">gidA</name>
    <name evidence="11" type="synonym">mnmG</name>
    <name evidence="13" type="ORF">EMUCRT_0456</name>
</gene>
<dbReference type="SUPFAM" id="SSF51905">
    <property type="entry name" value="FAD/NAD(P)-binding domain"/>
    <property type="match status" value="1"/>
</dbReference>
<accession>A0A0F3NCS3</accession>
<dbReference type="SMART" id="SM01228">
    <property type="entry name" value="GIDA_assoc_3"/>
    <property type="match status" value="1"/>
</dbReference>
<comment type="caution">
    <text evidence="13">The sequence shown here is derived from an EMBL/GenBank/DDBJ whole genome shotgun (WGS) entry which is preliminary data.</text>
</comment>
<evidence type="ECO:0000256" key="11">
    <source>
        <dbReference type="HAMAP-Rule" id="MF_00129"/>
    </source>
</evidence>
<dbReference type="GO" id="GO:0050660">
    <property type="term" value="F:flavin adenine dinucleotide binding"/>
    <property type="evidence" value="ECO:0007669"/>
    <property type="project" value="UniProtKB-UniRule"/>
</dbReference>
<dbReference type="PANTHER" id="PTHR11806:SF0">
    <property type="entry name" value="PROTEIN MTO1 HOMOLOG, MITOCHONDRIAL"/>
    <property type="match status" value="1"/>
</dbReference>
<dbReference type="PROSITE" id="PS01280">
    <property type="entry name" value="GIDA_1"/>
    <property type="match status" value="1"/>
</dbReference>
<evidence type="ECO:0000313" key="14">
    <source>
        <dbReference type="Proteomes" id="UP000033546"/>
    </source>
</evidence>
<keyword evidence="11" id="KW-0963">Cytoplasm</keyword>
<keyword evidence="5 11" id="KW-0285">Flavoprotein</keyword>
<evidence type="ECO:0000256" key="1">
    <source>
        <dbReference type="ARBA" id="ARBA00001974"/>
    </source>
</evidence>
<feature type="domain" description="tRNA uridine 5-carboxymethylaminomethyl modification enzyme C-terminal subdomain" evidence="12">
    <location>
        <begin position="543"/>
        <end position="614"/>
    </location>
</feature>
<dbReference type="InterPro" id="IPR026904">
    <property type="entry name" value="MnmG_C"/>
</dbReference>
<evidence type="ECO:0000256" key="7">
    <source>
        <dbReference type="ARBA" id="ARBA00022827"/>
    </source>
</evidence>
<feature type="binding site" evidence="11">
    <location>
        <begin position="273"/>
        <end position="287"/>
    </location>
    <ligand>
        <name>NAD(+)</name>
        <dbReference type="ChEBI" id="CHEBI:57540"/>
    </ligand>
</feature>
<feature type="binding site" evidence="11">
    <location>
        <position position="181"/>
    </location>
    <ligand>
        <name>FAD</name>
        <dbReference type="ChEBI" id="CHEBI:57692"/>
    </ligand>
</feature>
<dbReference type="InterPro" id="IPR044920">
    <property type="entry name" value="MnmG_C_subdom_sf"/>
</dbReference>
<dbReference type="Gene3D" id="1.10.10.1800">
    <property type="entry name" value="tRNA uridine 5-carboxymethylaminomethyl modification enzyme MnmG/GidA"/>
    <property type="match status" value="1"/>
</dbReference>
<dbReference type="GO" id="GO:0002098">
    <property type="term" value="P:tRNA wobble uridine modification"/>
    <property type="evidence" value="ECO:0007669"/>
    <property type="project" value="InterPro"/>
</dbReference>
<keyword evidence="8 11" id="KW-0520">NAD</keyword>
<dbReference type="InterPro" id="IPR036188">
    <property type="entry name" value="FAD/NAD-bd_sf"/>
</dbReference>
<dbReference type="Gene3D" id="1.10.150.570">
    <property type="entry name" value="GidA associated domain, C-terminal subdomain"/>
    <property type="match status" value="1"/>
</dbReference>
<evidence type="ECO:0000256" key="5">
    <source>
        <dbReference type="ARBA" id="ARBA00022630"/>
    </source>
</evidence>
<dbReference type="InterPro" id="IPR047001">
    <property type="entry name" value="MnmG_C_subdom"/>
</dbReference>
<feature type="binding site" evidence="11">
    <location>
        <position position="370"/>
    </location>
    <ligand>
        <name>FAD</name>
        <dbReference type="ChEBI" id="CHEBI:57692"/>
    </ligand>
</feature>
<dbReference type="FunFam" id="3.50.50.60:FF:000002">
    <property type="entry name" value="tRNA uridine 5-carboxymethylaminomethyl modification enzyme MnmG"/>
    <property type="match status" value="1"/>
</dbReference>
<dbReference type="GO" id="GO:0005737">
    <property type="term" value="C:cytoplasm"/>
    <property type="evidence" value="ECO:0007669"/>
    <property type="project" value="UniProtKB-SubCell"/>
</dbReference>
<keyword evidence="7 11" id="KW-0274">FAD</keyword>
<evidence type="ECO:0000256" key="6">
    <source>
        <dbReference type="ARBA" id="ARBA00022694"/>
    </source>
</evidence>
<evidence type="ECO:0000256" key="3">
    <source>
        <dbReference type="ARBA" id="ARBA00007653"/>
    </source>
</evidence>
<comment type="subcellular location">
    <subcellularLocation>
        <location evidence="11">Cytoplasm</location>
    </subcellularLocation>
</comment>
<protein>
    <recommendedName>
        <fullName evidence="4 11">tRNA uridine 5-carboxymethylaminomethyl modification enzyme MnmG</fullName>
    </recommendedName>
    <alternativeName>
        <fullName evidence="10 11">Glucose-inhibited division protein A</fullName>
    </alternativeName>
</protein>
<evidence type="ECO:0000259" key="12">
    <source>
        <dbReference type="SMART" id="SM01228"/>
    </source>
</evidence>
<feature type="binding site" evidence="11">
    <location>
        <position position="122"/>
    </location>
    <ligand>
        <name>FAD</name>
        <dbReference type="ChEBI" id="CHEBI:57692"/>
    </ligand>
</feature>
<dbReference type="RefSeq" id="WP_045804806.1">
    <property type="nucleotide sequence ID" value="NZ_LANU01000002.1"/>
</dbReference>
<evidence type="ECO:0000256" key="2">
    <source>
        <dbReference type="ARBA" id="ARBA00003717"/>
    </source>
</evidence>
<dbReference type="PANTHER" id="PTHR11806">
    <property type="entry name" value="GLUCOSE INHIBITED DIVISION PROTEIN A"/>
    <property type="match status" value="1"/>
</dbReference>
<evidence type="ECO:0000256" key="4">
    <source>
        <dbReference type="ARBA" id="ARBA00020461"/>
    </source>
</evidence>
<dbReference type="GO" id="GO:0030488">
    <property type="term" value="P:tRNA methylation"/>
    <property type="evidence" value="ECO:0007669"/>
    <property type="project" value="TreeGrafter"/>
</dbReference>
<keyword evidence="6 11" id="KW-0819">tRNA processing</keyword>
<comment type="similarity">
    <text evidence="3 11">Belongs to the MnmG family.</text>
</comment>
<proteinExistence type="inferred from homology"/>
<evidence type="ECO:0000256" key="10">
    <source>
        <dbReference type="ARBA" id="ARBA00031800"/>
    </source>
</evidence>
<name>A0A0F3NCS3_9RICK</name>
<evidence type="ECO:0000256" key="8">
    <source>
        <dbReference type="ARBA" id="ARBA00023027"/>
    </source>
</evidence>
<comment type="subunit">
    <text evidence="9 11">Homodimer. Heterotetramer of two MnmE and two MnmG subunits.</text>
</comment>
<dbReference type="PROSITE" id="PS01281">
    <property type="entry name" value="GIDA_2"/>
    <property type="match status" value="1"/>
</dbReference>
<comment type="cofactor">
    <cofactor evidence="1 11">
        <name>FAD</name>
        <dbReference type="ChEBI" id="CHEBI:57692"/>
    </cofactor>
</comment>
<dbReference type="HAMAP" id="MF_00129">
    <property type="entry name" value="MnmG_GidA"/>
    <property type="match status" value="1"/>
</dbReference>
<reference evidence="13 14" key="1">
    <citation type="submission" date="2015-02" db="EMBL/GenBank/DDBJ databases">
        <title>Genome Sequencing of Rickettsiales.</title>
        <authorList>
            <person name="Daugherty S.C."/>
            <person name="Su Q."/>
            <person name="Abolude K."/>
            <person name="Beier-Sexton M."/>
            <person name="Carlyon J.A."/>
            <person name="Carter R."/>
            <person name="Day N.P."/>
            <person name="Dumler S.J."/>
            <person name="Dyachenko V."/>
            <person name="Godinez A."/>
            <person name="Kurtti T.J."/>
            <person name="Lichay M."/>
            <person name="Mullins K.E."/>
            <person name="Ott S."/>
            <person name="Pappas-Brown V."/>
            <person name="Paris D.H."/>
            <person name="Patel P."/>
            <person name="Richards A.L."/>
            <person name="Sadzewicz L."/>
            <person name="Sears K."/>
            <person name="Seidman D."/>
            <person name="Sengamalay N."/>
            <person name="Stenos J."/>
            <person name="Tallon L.J."/>
            <person name="Vincent G."/>
            <person name="Fraser C.M."/>
            <person name="Munderloh U."/>
            <person name="Dunning-Hotopp J.C."/>
        </authorList>
    </citation>
    <scope>NUCLEOTIDE SEQUENCE [LARGE SCALE GENOMIC DNA]</scope>
    <source>
        <strain evidence="13 14">EmCRT</strain>
    </source>
</reference>
<sequence length="625" mass="69271">MNHYDVVVIGGGHAGCEAAAAAARIGAKTLLITHSISTIGEMSCNPAIGGIAKGTVVREVDALDGLMGTVIDKASINSSILNRSKGPAVWGPRAQADRKIYKDTMQDIVLDYPNLTVLEASVEDFLVTEKNGQSSVEAVITSDQQTIYTKKLILTTGTFLQGTIHIGSYATPAGRFGEQPSIGLAKTLEKYYFKLGRLRTGTPPRLDINSINFSGLLEQKGDINPSPFSYMSQSIDLPQISCYLTATNTKTHEVIKNNLHRAAVSNLLRDIKAPRYCPSIEEKVRRFSERNSHQVFLEPEGLNSEIIYPNGITTSSPLDVQYEMLKTIPGLEQVNIIRSGYSVEYNFIDPRELYHTLETKKISGLYFAGQINGTTGYEEAAGQGIIAGINAALSLNSKYEPFILKRSDAYIGVMIDDLVTLGTSEPYRLFTSRAEYRLRLRSDNADLRLTELGYKISVVSSKRHSVLKNKKQEIETLTNILKNIVTTPTQLARHSISISQDGVRRSIFDLLSHPNINIGIISKMCNVIKEFNKDIAEQVEIEAKYSPYFRRQDADIKAFIEEENTHIPSNIDFSQIYGLSKEIQEKLEYVKPPSIGSARRIPGVTPAAITNILIYLRCYKSKKIS</sequence>
<dbReference type="FunFam" id="3.50.50.60:FF:000145">
    <property type="entry name" value="tRNA uridine 5-carboxymethylaminomethyl modification enzyme"/>
    <property type="match status" value="1"/>
</dbReference>
<evidence type="ECO:0000256" key="9">
    <source>
        <dbReference type="ARBA" id="ARBA00025948"/>
    </source>
</evidence>
<dbReference type="InterPro" id="IPR002218">
    <property type="entry name" value="MnmG-rel"/>
</dbReference>
<dbReference type="Pfam" id="PF21680">
    <property type="entry name" value="GIDA_C_1st"/>
    <property type="match status" value="1"/>
</dbReference>
<dbReference type="InterPro" id="IPR020595">
    <property type="entry name" value="MnmG-rel_CS"/>
</dbReference>